<feature type="domain" description="Glycosyltransferase subfamily 4-like N-terminal" evidence="3">
    <location>
        <begin position="45"/>
        <end position="158"/>
    </location>
</feature>
<evidence type="ECO:0000259" key="3">
    <source>
        <dbReference type="Pfam" id="PF13439"/>
    </source>
</evidence>
<evidence type="ECO:0000256" key="1">
    <source>
        <dbReference type="ARBA" id="ARBA00022679"/>
    </source>
</evidence>
<dbReference type="PANTHER" id="PTHR46401">
    <property type="entry name" value="GLYCOSYLTRANSFERASE WBBK-RELATED"/>
    <property type="match status" value="1"/>
</dbReference>
<dbReference type="RefSeq" id="WP_066419407.1">
    <property type="nucleotide sequence ID" value="NZ_CP018866.1"/>
</dbReference>
<dbReference type="KEGG" id="bcoh:BC6307_21375"/>
<dbReference type="STRING" id="1314751.GCA_001591425_03625"/>
<dbReference type="PANTHER" id="PTHR46401:SF2">
    <property type="entry name" value="GLYCOSYLTRANSFERASE WBBK-RELATED"/>
    <property type="match status" value="1"/>
</dbReference>
<accession>A0A223KVY7</accession>
<dbReference type="CDD" id="cd03801">
    <property type="entry name" value="GT4_PimA-like"/>
    <property type="match status" value="1"/>
</dbReference>
<dbReference type="Proteomes" id="UP000215224">
    <property type="component" value="Chromosome"/>
</dbReference>
<dbReference type="Gene3D" id="3.40.50.2000">
    <property type="entry name" value="Glycogen Phosphorylase B"/>
    <property type="match status" value="2"/>
</dbReference>
<proteinExistence type="predicted"/>
<dbReference type="SUPFAM" id="SSF53756">
    <property type="entry name" value="UDP-Glycosyltransferase/glycogen phosphorylase"/>
    <property type="match status" value="1"/>
</dbReference>
<feature type="domain" description="Glycosyl transferase family 1" evidence="2">
    <location>
        <begin position="175"/>
        <end position="343"/>
    </location>
</feature>
<evidence type="ECO:0000313" key="5">
    <source>
        <dbReference type="Proteomes" id="UP000215224"/>
    </source>
</evidence>
<organism evidence="4 5">
    <name type="scientific">Sutcliffiella cohnii</name>
    <dbReference type="NCBI Taxonomy" id="33932"/>
    <lineage>
        <taxon>Bacteria</taxon>
        <taxon>Bacillati</taxon>
        <taxon>Bacillota</taxon>
        <taxon>Bacilli</taxon>
        <taxon>Bacillales</taxon>
        <taxon>Bacillaceae</taxon>
        <taxon>Sutcliffiella</taxon>
    </lineage>
</organism>
<dbReference type="Pfam" id="PF00534">
    <property type="entry name" value="Glycos_transf_1"/>
    <property type="match status" value="1"/>
</dbReference>
<dbReference type="EMBL" id="CP018866">
    <property type="protein sequence ID" value="AST93632.1"/>
    <property type="molecule type" value="Genomic_DNA"/>
</dbReference>
<evidence type="ECO:0000259" key="2">
    <source>
        <dbReference type="Pfam" id="PF00534"/>
    </source>
</evidence>
<evidence type="ECO:0000313" key="4">
    <source>
        <dbReference type="EMBL" id="AST93632.1"/>
    </source>
</evidence>
<keyword evidence="1" id="KW-0808">Transferase</keyword>
<protein>
    <recommendedName>
        <fullName evidence="6">Glycosyl transferase family 1</fullName>
    </recommendedName>
</protein>
<sequence length="365" mass="42365">MRILLVSNMYPSQSSPSYGVFVKNTEKILIGIGHDVDKVVLYRNNNKLFKAINYMRYYFLILYKGLFSEYDAIYVHYASHNAPVLLLLKLIKNDIKIYLNVHGSDIVPENNRQERLQIFVRNLLKKCYKIIAPSNYFKNLIINKYKLEHKTIEIFPSGGVNPRTFNFIDDRQSLYKEFDLDKDYNYIGYVGRIDYNKGWNIFLESLFLLKQEGLLNDKKAIIVGNGKELEDFKTKLKGYSLEEDIIHFDLLPQDKLNKIFNIIDVLCFPTMREGESLGLVGLEAMACGTPVIGSEMAGLLDYLNHNENGLFFEPGNSKDLKERIKEYYSFPTQIRNNMKKSAISMAEKYSIDGINIKLKNIFIDK</sequence>
<dbReference type="InterPro" id="IPR028098">
    <property type="entry name" value="Glyco_trans_4-like_N"/>
</dbReference>
<dbReference type="GO" id="GO:0016757">
    <property type="term" value="F:glycosyltransferase activity"/>
    <property type="evidence" value="ECO:0007669"/>
    <property type="project" value="InterPro"/>
</dbReference>
<dbReference type="InterPro" id="IPR001296">
    <property type="entry name" value="Glyco_trans_1"/>
</dbReference>
<evidence type="ECO:0008006" key="6">
    <source>
        <dbReference type="Google" id="ProtNLM"/>
    </source>
</evidence>
<dbReference type="Pfam" id="PF13439">
    <property type="entry name" value="Glyco_transf_4"/>
    <property type="match status" value="1"/>
</dbReference>
<keyword evidence="5" id="KW-1185">Reference proteome</keyword>
<reference evidence="4 5" key="1">
    <citation type="submission" date="2016-12" db="EMBL/GenBank/DDBJ databases">
        <title>The whole genome sequencing and assembly of Bacillus cohnii DSM 6307T strain.</title>
        <authorList>
            <person name="Lee Y.-J."/>
            <person name="Yi H."/>
            <person name="Bahn Y.-S."/>
            <person name="Kim J.F."/>
            <person name="Lee D.-W."/>
        </authorList>
    </citation>
    <scope>NUCLEOTIDE SEQUENCE [LARGE SCALE GENOMIC DNA]</scope>
    <source>
        <strain evidence="4 5">DSM 6307</strain>
    </source>
</reference>
<gene>
    <name evidence="4" type="ORF">BC6307_21375</name>
</gene>
<name>A0A223KVY7_9BACI</name>
<dbReference type="AlphaFoldDB" id="A0A223KVY7"/>